<feature type="chain" id="PRO_5045855650" description="Lipoprotein" evidence="1">
    <location>
        <begin position="23"/>
        <end position="319"/>
    </location>
</feature>
<proteinExistence type="predicted"/>
<evidence type="ECO:0008006" key="4">
    <source>
        <dbReference type="Google" id="ProtNLM"/>
    </source>
</evidence>
<name>A0ABX7MWD2_9BACT</name>
<sequence length="319" mass="34761">MKKRISFAGATCALLLAGQAHAVDVIDLISPARCEARFNRLMNCQMTPRTFITPTAETAVPLRTSLRSVVTGNCSTQYPLEAKAEAAGAATAIIPYLRNLEVMLRGAGGAPVGTFVLSDNSAWTSTAVLDGTCNIKLEVRWNEVDVSNTAEAQALLTAIDAEITAASNHASRMEELMLYQRAYSLMRSLADRFRVELSNETMQEMRAAALESGPALESMILNCGDLSMEERLALLRLHGGLWVLGHPEDWQRPDGTVMTLEDHLGADAAEVLARLNAIIARQTQNPPDYAQLYAAATQEVVRLQNKKVLALVQLDPWLP</sequence>
<reference evidence="2 3" key="1">
    <citation type="submission" date="2021-02" db="EMBL/GenBank/DDBJ databases">
        <title>De Novo genome assembly of isolated myxobacteria.</title>
        <authorList>
            <person name="Stevens D.C."/>
        </authorList>
    </citation>
    <scope>NUCLEOTIDE SEQUENCE [LARGE SCALE GENOMIC DNA]</scope>
    <source>
        <strain evidence="2 3">SCHIC003</strain>
    </source>
</reference>
<protein>
    <recommendedName>
        <fullName evidence="4">Lipoprotein</fullName>
    </recommendedName>
</protein>
<dbReference type="RefSeq" id="WP_206712460.1">
    <property type="nucleotide sequence ID" value="NZ_CP071091.1"/>
</dbReference>
<keyword evidence="1" id="KW-0732">Signal</keyword>
<organism evidence="2 3">
    <name type="scientific">Myxococcus landrumensis</name>
    <dbReference type="NCBI Taxonomy" id="2813577"/>
    <lineage>
        <taxon>Bacteria</taxon>
        <taxon>Pseudomonadati</taxon>
        <taxon>Myxococcota</taxon>
        <taxon>Myxococcia</taxon>
        <taxon>Myxococcales</taxon>
        <taxon>Cystobacterineae</taxon>
        <taxon>Myxococcaceae</taxon>
        <taxon>Myxococcus</taxon>
    </lineage>
</organism>
<gene>
    <name evidence="2" type="ORF">JY572_19790</name>
</gene>
<evidence type="ECO:0000313" key="3">
    <source>
        <dbReference type="Proteomes" id="UP000663090"/>
    </source>
</evidence>
<keyword evidence="3" id="KW-1185">Reference proteome</keyword>
<evidence type="ECO:0000256" key="1">
    <source>
        <dbReference type="SAM" id="SignalP"/>
    </source>
</evidence>
<accession>A0ABX7MWD2</accession>
<feature type="signal peptide" evidence="1">
    <location>
        <begin position="1"/>
        <end position="22"/>
    </location>
</feature>
<dbReference type="Proteomes" id="UP000663090">
    <property type="component" value="Chromosome"/>
</dbReference>
<evidence type="ECO:0000313" key="2">
    <source>
        <dbReference type="EMBL" id="QSQ10691.1"/>
    </source>
</evidence>
<dbReference type="EMBL" id="CP071091">
    <property type="protein sequence ID" value="QSQ10691.1"/>
    <property type="molecule type" value="Genomic_DNA"/>
</dbReference>